<dbReference type="AlphaFoldDB" id="A0A1T2KTU8"/>
<dbReference type="OrthoDB" id="8566506at2"/>
<keyword evidence="1" id="KW-1133">Transmembrane helix</keyword>
<name>A0A1T2KTU8_9GAMM</name>
<dbReference type="EMBL" id="MPRJ01000053">
    <property type="protein sequence ID" value="OOZ36146.1"/>
    <property type="molecule type" value="Genomic_DNA"/>
</dbReference>
<evidence type="ECO:0000313" key="2">
    <source>
        <dbReference type="EMBL" id="OOZ36146.1"/>
    </source>
</evidence>
<keyword evidence="3" id="KW-1185">Reference proteome</keyword>
<feature type="transmembrane region" description="Helical" evidence="1">
    <location>
        <begin position="151"/>
        <end position="174"/>
    </location>
</feature>
<dbReference type="Proteomes" id="UP000190896">
    <property type="component" value="Unassembled WGS sequence"/>
</dbReference>
<comment type="caution">
    <text evidence="2">The sequence shown here is derived from an EMBL/GenBank/DDBJ whole genome shotgun (WGS) entry which is preliminary data.</text>
</comment>
<reference evidence="2 3" key="1">
    <citation type="submission" date="2016-11" db="EMBL/GenBank/DDBJ databases">
        <title>Mixed transmission modes and dynamic genome evolution in an obligate animal-bacterial symbiosis.</title>
        <authorList>
            <person name="Russell S.L."/>
            <person name="Corbett-Detig R.B."/>
            <person name="Cavanaugh C.M."/>
        </authorList>
    </citation>
    <scope>NUCLEOTIDE SEQUENCE [LARGE SCALE GENOMIC DNA]</scope>
    <source>
        <strain evidence="2">Se-Cadez</strain>
    </source>
</reference>
<proteinExistence type="predicted"/>
<evidence type="ECO:0000256" key="1">
    <source>
        <dbReference type="SAM" id="Phobius"/>
    </source>
</evidence>
<evidence type="ECO:0000313" key="3">
    <source>
        <dbReference type="Proteomes" id="UP000190896"/>
    </source>
</evidence>
<accession>A0A1T2KTU8</accession>
<organism evidence="2 3">
    <name type="scientific">Solemya velesiana gill symbiont</name>
    <dbReference type="NCBI Taxonomy" id="1918948"/>
    <lineage>
        <taxon>Bacteria</taxon>
        <taxon>Pseudomonadati</taxon>
        <taxon>Pseudomonadota</taxon>
        <taxon>Gammaproteobacteria</taxon>
        <taxon>sulfur-oxidizing symbionts</taxon>
    </lineage>
</organism>
<dbReference type="RefSeq" id="WP_078487614.1">
    <property type="nucleotide sequence ID" value="NZ_MPRJ01000053.1"/>
</dbReference>
<protein>
    <submittedName>
        <fullName evidence="2">Uncharacterized protein</fullName>
    </submittedName>
</protein>
<keyword evidence="1" id="KW-0812">Transmembrane</keyword>
<keyword evidence="1" id="KW-0472">Membrane</keyword>
<sequence length="188" mass="21613">MPVASPFESPVEFRLNFERQLASLLTDFDELGVYILVLANAGFDSALWERLADPLQEKYRYLAQSMIERQQQGLLLDDAEDDLQVFRCLMTLGFDNHQNTVFRQAGPWEVQFNQLRSFRPPRMTGKKTEGVSAPFDPDGFHFNKPFLRKEVFWHGWLAGIVHCFITSFLSSIFMGCLCRNPARAGHSC</sequence>
<gene>
    <name evidence="2" type="ORF">BOW51_08605</name>
</gene>